<name>A0A0T6B288_9SCAR</name>
<organism evidence="2 3">
    <name type="scientific">Oryctes borbonicus</name>
    <dbReference type="NCBI Taxonomy" id="1629725"/>
    <lineage>
        <taxon>Eukaryota</taxon>
        <taxon>Metazoa</taxon>
        <taxon>Ecdysozoa</taxon>
        <taxon>Arthropoda</taxon>
        <taxon>Hexapoda</taxon>
        <taxon>Insecta</taxon>
        <taxon>Pterygota</taxon>
        <taxon>Neoptera</taxon>
        <taxon>Endopterygota</taxon>
        <taxon>Coleoptera</taxon>
        <taxon>Polyphaga</taxon>
        <taxon>Scarabaeiformia</taxon>
        <taxon>Scarabaeidae</taxon>
        <taxon>Dynastinae</taxon>
        <taxon>Oryctes</taxon>
    </lineage>
</organism>
<gene>
    <name evidence="2" type="ORF">AMK59_6220</name>
</gene>
<dbReference type="Proteomes" id="UP000051574">
    <property type="component" value="Unassembled WGS sequence"/>
</dbReference>
<dbReference type="Pfam" id="PF05811">
    <property type="entry name" value="DUF842"/>
    <property type="match status" value="1"/>
</dbReference>
<evidence type="ECO:0000313" key="2">
    <source>
        <dbReference type="EMBL" id="KRT81364.1"/>
    </source>
</evidence>
<dbReference type="EMBL" id="LJIG01016184">
    <property type="protein sequence ID" value="KRT81364.1"/>
    <property type="molecule type" value="Genomic_DNA"/>
</dbReference>
<dbReference type="PANTHER" id="PTHR21096:SF0">
    <property type="entry name" value="PROTEIN FAM136A"/>
    <property type="match status" value="1"/>
</dbReference>
<proteinExistence type="inferred from homology"/>
<evidence type="ECO:0008006" key="4">
    <source>
        <dbReference type="Google" id="ProtNLM"/>
    </source>
</evidence>
<dbReference type="GO" id="GO:0005737">
    <property type="term" value="C:cytoplasm"/>
    <property type="evidence" value="ECO:0007669"/>
    <property type="project" value="TreeGrafter"/>
</dbReference>
<protein>
    <recommendedName>
        <fullName evidence="4">Protein FAM136A</fullName>
    </recommendedName>
</protein>
<dbReference type="InterPro" id="IPR008560">
    <property type="entry name" value="DUF842_euk"/>
</dbReference>
<sequence>MHRCAAKCCDDNSVSLETVQRCVENCGNPLTKAQGYVQKELEGLQNRLQRCVMDCNDTVKDKMGPNPSDSEINKYTLMFENCAIKCVDKHLELIPTVMKAMKTVLTK</sequence>
<dbReference type="PANTHER" id="PTHR21096">
    <property type="entry name" value="PROTEIN FAM136A"/>
    <property type="match status" value="1"/>
</dbReference>
<comment type="caution">
    <text evidence="2">The sequence shown here is derived from an EMBL/GenBank/DDBJ whole genome shotgun (WGS) entry which is preliminary data.</text>
</comment>
<feature type="non-terminal residue" evidence="2">
    <location>
        <position position="107"/>
    </location>
</feature>
<dbReference type="OrthoDB" id="9975421at2759"/>
<dbReference type="AlphaFoldDB" id="A0A0T6B288"/>
<keyword evidence="3" id="KW-1185">Reference proteome</keyword>
<reference evidence="2 3" key="1">
    <citation type="submission" date="2015-09" db="EMBL/GenBank/DDBJ databases">
        <title>Draft genome of the scarab beetle Oryctes borbonicus.</title>
        <authorList>
            <person name="Meyer J.M."/>
            <person name="Markov G.V."/>
            <person name="Baskaran P."/>
            <person name="Herrmann M."/>
            <person name="Sommer R.J."/>
            <person name="Roedelsperger C."/>
        </authorList>
    </citation>
    <scope>NUCLEOTIDE SEQUENCE [LARGE SCALE GENOMIC DNA]</scope>
    <source>
        <strain evidence="2">OB123</strain>
        <tissue evidence="2">Whole animal</tissue>
    </source>
</reference>
<accession>A0A0T6B288</accession>
<evidence type="ECO:0000256" key="1">
    <source>
        <dbReference type="ARBA" id="ARBA00009952"/>
    </source>
</evidence>
<comment type="similarity">
    <text evidence="1">Belongs to the FAM136 family.</text>
</comment>
<evidence type="ECO:0000313" key="3">
    <source>
        <dbReference type="Proteomes" id="UP000051574"/>
    </source>
</evidence>